<gene>
    <name evidence="2" type="ORF">JOF53_002995</name>
</gene>
<evidence type="ECO:0000256" key="1">
    <source>
        <dbReference type="SAM" id="MobiDB-lite"/>
    </source>
</evidence>
<feature type="region of interest" description="Disordered" evidence="1">
    <location>
        <begin position="86"/>
        <end position="107"/>
    </location>
</feature>
<comment type="caution">
    <text evidence="2">The sequence shown here is derived from an EMBL/GenBank/DDBJ whole genome shotgun (WGS) entry which is preliminary data.</text>
</comment>
<accession>A0ABS5AC15</accession>
<sequence>MAPAAGVTVQVPVGTLLHDWPAVLGRVTGGERVQVTRNGKVVAVLTAPDADEVALDELVAAGEVAADWRERQTALRGLLRTLPARTAEPGEDTASAAVLADREDTDR</sequence>
<organism evidence="2 3">
    <name type="scientific">Crossiella equi</name>
    <dbReference type="NCBI Taxonomy" id="130796"/>
    <lineage>
        <taxon>Bacteria</taxon>
        <taxon>Bacillati</taxon>
        <taxon>Actinomycetota</taxon>
        <taxon>Actinomycetes</taxon>
        <taxon>Pseudonocardiales</taxon>
        <taxon>Pseudonocardiaceae</taxon>
        <taxon>Crossiella</taxon>
    </lineage>
</organism>
<keyword evidence="3" id="KW-1185">Reference proteome</keyword>
<dbReference type="RefSeq" id="WP_158103694.1">
    <property type="nucleotide sequence ID" value="NZ_JAGIOO010000001.1"/>
</dbReference>
<reference evidence="2 3" key="1">
    <citation type="submission" date="2021-03" db="EMBL/GenBank/DDBJ databases">
        <title>Sequencing the genomes of 1000 actinobacteria strains.</title>
        <authorList>
            <person name="Klenk H.-P."/>
        </authorList>
    </citation>
    <scope>NUCLEOTIDE SEQUENCE [LARGE SCALE GENOMIC DNA]</scope>
    <source>
        <strain evidence="2 3">DSM 44580</strain>
    </source>
</reference>
<protein>
    <submittedName>
        <fullName evidence="2">Antitoxin (DNA-binding transcriptional repressor) of toxin-antitoxin stability system</fullName>
    </submittedName>
</protein>
<dbReference type="EMBL" id="JAGIOO010000001">
    <property type="protein sequence ID" value="MBP2474123.1"/>
    <property type="molecule type" value="Genomic_DNA"/>
</dbReference>
<evidence type="ECO:0000313" key="2">
    <source>
        <dbReference type="EMBL" id="MBP2474123.1"/>
    </source>
</evidence>
<proteinExistence type="predicted"/>
<dbReference type="Proteomes" id="UP001519363">
    <property type="component" value="Unassembled WGS sequence"/>
</dbReference>
<name>A0ABS5AC15_9PSEU</name>
<evidence type="ECO:0000313" key="3">
    <source>
        <dbReference type="Proteomes" id="UP001519363"/>
    </source>
</evidence>